<feature type="region of interest" description="Disordered" evidence="1">
    <location>
        <begin position="537"/>
        <end position="586"/>
    </location>
</feature>
<dbReference type="Proteomes" id="UP001159363">
    <property type="component" value="Chromosome 2"/>
</dbReference>
<sequence length="1273" mass="141155">MYIMFVCLSSRRFRIAYLNRNLENTESGPTRTKRSGLPSPFVHVARKQKRYHFGSNATNERTSSAESYNLARSRAIRKSLRHAVTNQSQDQFPHPGTVSYTNIKGTATLLHLCTRTYSAAMPDSETAAAPLRRRHVVQRGCGPRRIPTRAGKTSWPIIIREQGLAGSPGVAIQPPHTCQATDELSHASADSATLVAQHTGGLQSLHAFPDVPCFYFDVAPDAWFITAGTDSRNYPFSTISCSPEYAMMDTTPHANAIKSHRKFLPNLTGGNDTEEGGEDAEEVKLQAFGRRQQTNQFRNERTCLRHGAGRPARSAPPDHKLSTCQRSPSDAGSRTATAADVDTTETTTAATRRRWLDRLQPSDLYCTADWAINLPETLTGVVYLQFLYEELPLLLEDIMLAVRCRIIFQHDGAPPHFLERRRGGGGFHPWPPRSLDLSPLDYCTREELLARIMNAATEINDSRVQLRRATRAGHKRLFAPQARSYQLSGRSQLREGEGGSSNYHRSSTQRDADISTEKGMGKLKYCGRCEGERGGFEVRAQPAGVRRGTHDRAHHRERERESERDKKTKKESGPAAPSLRTNQTPLVRGYSFAGQTPDALVPQWLQRTFSETRYDRYAVPGHGVDSGGGGIPCKYIVNRISGKLEVTIRMAMDYTIRSGHRNVLFSQDIVVHSGRRVARHDEEYKSSLIQKCCSDDKIGRAYDDLSCISLAVGRRVVSKASNITKTNTIAMIYLKKVYLEVCKTFEGNRTKLIKYDHTTKIIRTPLAARRALMYVPLQPSSPPCLGASNGEKNKLGGTANRVVILPRKAVTHKGNDFIDLKRSESSMEYSAFVLVTPECTKTRSLKRCPPAHGQPFSTAVQTTHNPLARIGPPMLVVEEGFYLTDTQRAFPLHCACLPAEQILQCRLVSLSVDMDREVEVCACGTAVYVLLVAKTRQSGVRSLHADVALYRWEEGSARIGSARLEKPPTLCRRCFHCASLHTPNKGFPAGIFHVHAQLPGGSPPAVLHASHPAVFARGASYVASPAMQLHPPIDHRVAENTEARQPLILRTTTRTRQQNDVTDQRPTQRGIFLSIPARSGDGAVVTRTSVTLIAPTLLGKKKDKRCRQAGLNESTPDKAHIGNFRYVSCGKSGPGANGNRTRIALRAGRLVIEETSRRQRQGIDANTTGKTLPGVLMGFAREVALPQTLQPIISVNKRYFTKKRELFRQTSTAVESQNMCVWVPHERHLERRRSEGPIFLRAAQSETGVSALRAVTVARLMTLHGRSVIAADP</sequence>
<feature type="compositionally biased region" description="Polar residues" evidence="1">
    <location>
        <begin position="322"/>
        <end position="332"/>
    </location>
</feature>
<evidence type="ECO:0000256" key="1">
    <source>
        <dbReference type="SAM" id="MobiDB-lite"/>
    </source>
</evidence>
<dbReference type="EMBL" id="JARBHB010000002">
    <property type="protein sequence ID" value="KAJ8893483.1"/>
    <property type="molecule type" value="Genomic_DNA"/>
</dbReference>
<accession>A0ABQ9IC60</accession>
<keyword evidence="3" id="KW-1185">Reference proteome</keyword>
<dbReference type="Gene3D" id="3.30.420.10">
    <property type="entry name" value="Ribonuclease H-like superfamily/Ribonuclease H"/>
    <property type="match status" value="1"/>
</dbReference>
<gene>
    <name evidence="2" type="ORF">PR048_006081</name>
</gene>
<evidence type="ECO:0000313" key="2">
    <source>
        <dbReference type="EMBL" id="KAJ8893483.1"/>
    </source>
</evidence>
<organism evidence="2 3">
    <name type="scientific">Dryococelus australis</name>
    <dbReference type="NCBI Taxonomy" id="614101"/>
    <lineage>
        <taxon>Eukaryota</taxon>
        <taxon>Metazoa</taxon>
        <taxon>Ecdysozoa</taxon>
        <taxon>Arthropoda</taxon>
        <taxon>Hexapoda</taxon>
        <taxon>Insecta</taxon>
        <taxon>Pterygota</taxon>
        <taxon>Neoptera</taxon>
        <taxon>Polyneoptera</taxon>
        <taxon>Phasmatodea</taxon>
        <taxon>Verophasmatodea</taxon>
        <taxon>Anareolatae</taxon>
        <taxon>Phasmatidae</taxon>
        <taxon>Eurycanthinae</taxon>
        <taxon>Dryococelus</taxon>
    </lineage>
</organism>
<dbReference type="InterPro" id="IPR036397">
    <property type="entry name" value="RNaseH_sf"/>
</dbReference>
<evidence type="ECO:0000313" key="3">
    <source>
        <dbReference type="Proteomes" id="UP001159363"/>
    </source>
</evidence>
<protein>
    <submittedName>
        <fullName evidence="2">Uncharacterized protein</fullName>
    </submittedName>
</protein>
<comment type="caution">
    <text evidence="2">The sequence shown here is derived from an EMBL/GenBank/DDBJ whole genome shotgun (WGS) entry which is preliminary data.</text>
</comment>
<feature type="compositionally biased region" description="Basic and acidic residues" evidence="1">
    <location>
        <begin position="548"/>
        <end position="572"/>
    </location>
</feature>
<reference evidence="2 3" key="1">
    <citation type="submission" date="2023-02" db="EMBL/GenBank/DDBJ databases">
        <title>LHISI_Scaffold_Assembly.</title>
        <authorList>
            <person name="Stuart O.P."/>
            <person name="Cleave R."/>
            <person name="Magrath M.J.L."/>
            <person name="Mikheyev A.S."/>
        </authorList>
    </citation>
    <scope>NUCLEOTIDE SEQUENCE [LARGE SCALE GENOMIC DNA]</scope>
    <source>
        <strain evidence="2">Daus_M_001</strain>
        <tissue evidence="2">Leg muscle</tissue>
    </source>
</reference>
<name>A0ABQ9IC60_9NEOP</name>
<feature type="region of interest" description="Disordered" evidence="1">
    <location>
        <begin position="475"/>
        <end position="516"/>
    </location>
</feature>
<feature type="compositionally biased region" description="Low complexity" evidence="1">
    <location>
        <begin position="334"/>
        <end position="347"/>
    </location>
</feature>
<proteinExistence type="predicted"/>
<feature type="region of interest" description="Disordered" evidence="1">
    <location>
        <begin position="307"/>
        <end position="347"/>
    </location>
</feature>